<feature type="domain" description="Non-structural maintenance of chromosome element 4 C-terminal" evidence="9">
    <location>
        <begin position="248"/>
        <end position="336"/>
    </location>
</feature>
<dbReference type="STRING" id="34508.A0A4U5PAD7"/>
<dbReference type="Proteomes" id="UP000298663">
    <property type="component" value="Unassembled WGS sequence"/>
</dbReference>
<keyword evidence="3 7" id="KW-0227">DNA damage</keyword>
<dbReference type="PANTHER" id="PTHR16140:SF0">
    <property type="entry name" value="NON-STRUCTURAL MAINTENANCE OF CHROMOSOMES ELEMENT 4"/>
    <property type="match status" value="1"/>
</dbReference>
<keyword evidence="4 7" id="KW-0233">DNA recombination</keyword>
<comment type="subunit">
    <text evidence="7">Component of the SMC5-SMC6 complex.</text>
</comment>
<feature type="compositionally biased region" description="Basic and acidic residues" evidence="8">
    <location>
        <begin position="203"/>
        <end position="216"/>
    </location>
</feature>
<accession>A0A4U5PAD7</accession>
<reference evidence="10 11" key="1">
    <citation type="journal article" date="2015" name="Genome Biol.">
        <title>Comparative genomics of Steinernema reveals deeply conserved gene regulatory networks.</title>
        <authorList>
            <person name="Dillman A.R."/>
            <person name="Macchietto M."/>
            <person name="Porter C.F."/>
            <person name="Rogers A."/>
            <person name="Williams B."/>
            <person name="Antoshechkin I."/>
            <person name="Lee M.M."/>
            <person name="Goodwin Z."/>
            <person name="Lu X."/>
            <person name="Lewis E.E."/>
            <person name="Goodrich-Blair H."/>
            <person name="Stock S.P."/>
            <person name="Adams B.J."/>
            <person name="Sternberg P.W."/>
            <person name="Mortazavi A."/>
        </authorList>
    </citation>
    <scope>NUCLEOTIDE SEQUENCE [LARGE SCALE GENOMIC DNA]</scope>
    <source>
        <strain evidence="10 11">ALL</strain>
    </source>
</reference>
<dbReference type="GO" id="GO:0005634">
    <property type="term" value="C:nucleus"/>
    <property type="evidence" value="ECO:0007669"/>
    <property type="project" value="UniProtKB-SubCell"/>
</dbReference>
<evidence type="ECO:0000256" key="6">
    <source>
        <dbReference type="ARBA" id="ARBA00023242"/>
    </source>
</evidence>
<evidence type="ECO:0000256" key="5">
    <source>
        <dbReference type="ARBA" id="ARBA00023204"/>
    </source>
</evidence>
<dbReference type="AlphaFoldDB" id="A0A4U5PAD7"/>
<keyword evidence="11" id="KW-1185">Reference proteome</keyword>
<comment type="function">
    <text evidence="7">Component of the SMC5-SMC6 complex, that promotes sister chromatid alignment after DNA damage and facilitates double-stranded DNA breaks (DSBs) repair via homologous recombination between sister chromatids.</text>
</comment>
<protein>
    <recommendedName>
        <fullName evidence="7">Non-structural maintenance of chromosomes element 4</fullName>
    </recommendedName>
</protein>
<evidence type="ECO:0000259" key="9">
    <source>
        <dbReference type="Pfam" id="PF08743"/>
    </source>
</evidence>
<evidence type="ECO:0000256" key="8">
    <source>
        <dbReference type="SAM" id="MobiDB-lite"/>
    </source>
</evidence>
<evidence type="ECO:0000256" key="2">
    <source>
        <dbReference type="ARBA" id="ARBA00008997"/>
    </source>
</evidence>
<comment type="similarity">
    <text evidence="2 7">Belongs to the NSE4 family.</text>
</comment>
<keyword evidence="6 7" id="KW-0539">Nucleus</keyword>
<dbReference type="GO" id="GO:0006281">
    <property type="term" value="P:DNA repair"/>
    <property type="evidence" value="ECO:0007669"/>
    <property type="project" value="UniProtKB-UniRule"/>
</dbReference>
<dbReference type="GO" id="GO:0030915">
    <property type="term" value="C:Smc5-Smc6 complex"/>
    <property type="evidence" value="ECO:0007669"/>
    <property type="project" value="UniProtKB-UniRule"/>
</dbReference>
<proteinExistence type="inferred from homology"/>
<evidence type="ECO:0000313" key="11">
    <source>
        <dbReference type="Proteomes" id="UP000298663"/>
    </source>
</evidence>
<evidence type="ECO:0000313" key="10">
    <source>
        <dbReference type="EMBL" id="TKR93226.1"/>
    </source>
</evidence>
<name>A0A4U5PAD7_STECR</name>
<evidence type="ECO:0000256" key="7">
    <source>
        <dbReference type="RuleBase" id="RU365071"/>
    </source>
</evidence>
<evidence type="ECO:0000256" key="1">
    <source>
        <dbReference type="ARBA" id="ARBA00004123"/>
    </source>
</evidence>
<keyword evidence="5 7" id="KW-0234">DNA repair</keyword>
<feature type="region of interest" description="Disordered" evidence="8">
    <location>
        <begin position="194"/>
        <end position="219"/>
    </location>
</feature>
<evidence type="ECO:0000256" key="3">
    <source>
        <dbReference type="ARBA" id="ARBA00022763"/>
    </source>
</evidence>
<dbReference type="InterPro" id="IPR027786">
    <property type="entry name" value="Nse4/EID"/>
</dbReference>
<organism evidence="10 11">
    <name type="scientific">Steinernema carpocapsae</name>
    <name type="common">Entomopathogenic nematode</name>
    <dbReference type="NCBI Taxonomy" id="34508"/>
    <lineage>
        <taxon>Eukaryota</taxon>
        <taxon>Metazoa</taxon>
        <taxon>Ecdysozoa</taxon>
        <taxon>Nematoda</taxon>
        <taxon>Chromadorea</taxon>
        <taxon>Rhabditida</taxon>
        <taxon>Tylenchina</taxon>
        <taxon>Panagrolaimomorpha</taxon>
        <taxon>Strongyloidoidea</taxon>
        <taxon>Steinernematidae</taxon>
        <taxon>Steinernema</taxon>
    </lineage>
</organism>
<comment type="subcellular location">
    <subcellularLocation>
        <location evidence="1 7">Nucleus</location>
    </subcellularLocation>
</comment>
<dbReference type="OrthoDB" id="361242at2759"/>
<dbReference type="GO" id="GO:0006310">
    <property type="term" value="P:DNA recombination"/>
    <property type="evidence" value="ECO:0007669"/>
    <property type="project" value="UniProtKB-UniRule"/>
</dbReference>
<reference evidence="10 11" key="2">
    <citation type="journal article" date="2019" name="G3 (Bethesda)">
        <title>Hybrid Assembly of the Genome of the Entomopathogenic Nematode Steinernema carpocapsae Identifies the X-Chromosome.</title>
        <authorList>
            <person name="Serra L."/>
            <person name="Macchietto M."/>
            <person name="Macias-Munoz A."/>
            <person name="McGill C.J."/>
            <person name="Rodriguez I.M."/>
            <person name="Rodriguez B."/>
            <person name="Murad R."/>
            <person name="Mortazavi A."/>
        </authorList>
    </citation>
    <scope>NUCLEOTIDE SEQUENCE [LARGE SCALE GENOMIC DNA]</scope>
    <source>
        <strain evidence="10 11">ALL</strain>
    </source>
</reference>
<sequence length="350" mass="40235">MERNIDKYSLLNADHIEKILERLKAEREARGDDEEENERTKKTTLLERRRNIGKINEIMTKVEDEMQLISENKPPRLNEEELTQLAQEMSAMPAFTDGRTLSVLVELINKLSQLVKARVRDLTNRAGGQTFNAKAFGKAFKKIGGDMRPGSDGVDREGWIVFGQKLHHLLCYAPKYSTLVHLMSEENRTIVQAPRTQRTQRNTQREARVELKETDKNAGSTSDATLSAYIKHASRTFKEAYTVNGQKPIPFFKFALDSTDFSRSVENVFHLSFILKEGYMKIQLSENKELELVPVGKNERKIAGIDDRTQQETNQMICGFDYSLWKKFIRKYKLESCGPMIPPLEEAVTR</sequence>
<gene>
    <name evidence="10" type="ORF">L596_007722</name>
</gene>
<comment type="caution">
    <text evidence="10">The sequence shown here is derived from an EMBL/GenBank/DDBJ whole genome shotgun (WGS) entry which is preliminary data.</text>
</comment>
<dbReference type="EMBL" id="AZBU02000002">
    <property type="protein sequence ID" value="TKR93226.1"/>
    <property type="molecule type" value="Genomic_DNA"/>
</dbReference>
<dbReference type="PANTHER" id="PTHR16140">
    <property type="entry name" value="NON-STRUCTURAL MAINTENANCE OF CHROMOSOMES ELEMENT 4"/>
    <property type="match status" value="1"/>
</dbReference>
<dbReference type="Pfam" id="PF08743">
    <property type="entry name" value="Nse4_C"/>
    <property type="match status" value="1"/>
</dbReference>
<dbReference type="InterPro" id="IPR014854">
    <property type="entry name" value="Nse4_C"/>
</dbReference>
<evidence type="ECO:0000256" key="4">
    <source>
        <dbReference type="ARBA" id="ARBA00023172"/>
    </source>
</evidence>